<dbReference type="AlphaFoldDB" id="A0A6I6CD53"/>
<reference evidence="2 3" key="1">
    <citation type="submission" date="2019-11" db="EMBL/GenBank/DDBJ databases">
        <title>Complete genome sequence of Spiroplasma tabanidicola TAUS-1 (DSM 22603).</title>
        <authorList>
            <person name="Huang C.-T."/>
            <person name="Lin Y.-C."/>
            <person name="Kuo C.-H."/>
        </authorList>
    </citation>
    <scope>NUCLEOTIDE SEQUENCE [LARGE SCALE GENOMIC DNA]</scope>
    <source>
        <strain evidence="2 3">TAUS-1</strain>
    </source>
</reference>
<evidence type="ECO:0000259" key="1">
    <source>
        <dbReference type="Pfam" id="PF13276"/>
    </source>
</evidence>
<evidence type="ECO:0000313" key="2">
    <source>
        <dbReference type="EMBL" id="QGS52062.1"/>
    </source>
</evidence>
<sequence>MKFNLSTSTIKRWKHEIRTKGEGALEWGNGVQAKSNIKKFKSHDWLFKDPDDMSLEELREALKLERALKKHLAKTVKEKYFAIFNAKKCFSLKIVCEYLGVSRYGYLKWLKTGKPKYKNYDTKIANKIIYIHNLFKKRYGYNMITLMLNKYFKMNLKPWVVYRYMKILGIKAVKKKRVPIMINQVH</sequence>
<evidence type="ECO:0000313" key="3">
    <source>
        <dbReference type="Proteomes" id="UP000424468"/>
    </source>
</evidence>
<accession>A0A6I6CD53</accession>
<dbReference type="InterPro" id="IPR025948">
    <property type="entry name" value="HTH-like_dom"/>
</dbReference>
<dbReference type="Proteomes" id="UP000424468">
    <property type="component" value="Chromosome"/>
</dbReference>
<dbReference type="KEGG" id="stab:STABA_v1c07030"/>
<feature type="domain" description="HTH-like" evidence="1">
    <location>
        <begin position="122"/>
        <end position="177"/>
    </location>
</feature>
<name>A0A6I6CD53_9MOLU</name>
<dbReference type="RefSeq" id="WP_156006644.1">
    <property type="nucleotide sequence ID" value="NZ_CP046276.1"/>
</dbReference>
<dbReference type="OrthoDB" id="387655at2"/>
<proteinExistence type="predicted"/>
<organism evidence="2 3">
    <name type="scientific">Spiroplasma tabanidicola</name>
    <dbReference type="NCBI Taxonomy" id="324079"/>
    <lineage>
        <taxon>Bacteria</taxon>
        <taxon>Bacillati</taxon>
        <taxon>Mycoplasmatota</taxon>
        <taxon>Mollicutes</taxon>
        <taxon>Entomoplasmatales</taxon>
        <taxon>Spiroplasmataceae</taxon>
        <taxon>Spiroplasma</taxon>
    </lineage>
</organism>
<dbReference type="Pfam" id="PF13276">
    <property type="entry name" value="HTH_21"/>
    <property type="match status" value="1"/>
</dbReference>
<keyword evidence="3" id="KW-1185">Reference proteome</keyword>
<protein>
    <submittedName>
        <fullName evidence="2">IS3 family transposase</fullName>
    </submittedName>
</protein>
<dbReference type="EMBL" id="CP046276">
    <property type="protein sequence ID" value="QGS52062.1"/>
    <property type="molecule type" value="Genomic_DNA"/>
</dbReference>
<gene>
    <name evidence="2" type="ORF">STABA_v1c07030</name>
</gene>